<organism evidence="2 3">
    <name type="scientific">Pristionchus mayeri</name>
    <dbReference type="NCBI Taxonomy" id="1317129"/>
    <lineage>
        <taxon>Eukaryota</taxon>
        <taxon>Metazoa</taxon>
        <taxon>Ecdysozoa</taxon>
        <taxon>Nematoda</taxon>
        <taxon>Chromadorea</taxon>
        <taxon>Rhabditida</taxon>
        <taxon>Rhabditina</taxon>
        <taxon>Diplogasteromorpha</taxon>
        <taxon>Diplogasteroidea</taxon>
        <taxon>Neodiplogasteridae</taxon>
        <taxon>Pristionchus</taxon>
    </lineage>
</organism>
<accession>A0AAN5CDK4</accession>
<evidence type="ECO:0000313" key="3">
    <source>
        <dbReference type="Proteomes" id="UP001328107"/>
    </source>
</evidence>
<protein>
    <submittedName>
        <fullName evidence="2">Uncharacterized protein</fullName>
    </submittedName>
</protein>
<name>A0AAN5CDK4_9BILA</name>
<keyword evidence="3" id="KW-1185">Reference proteome</keyword>
<dbReference type="AlphaFoldDB" id="A0AAN5CDK4"/>
<feature type="non-terminal residue" evidence="2">
    <location>
        <position position="1"/>
    </location>
</feature>
<sequence length="215" mass="24240">LFFLSTWFGSPHSLSWSFEVSSLSATSFRAILHLRKSSSSMIEVTAMPLSSWDTSSRCLMACSYRTRSVFVKVTFAADFFFSPFLSTGDLEMDEVRSIELASDRVLLRDDCVLLRSDVFVRLSEATSSSNSAPHFMRRTSDQRSSGSSPSRPFISSSAARTRSCNCNHWSSIDLFSRSSAFSTFCTRFISLPMLRARFSRIPRTTFASFFVLNCM</sequence>
<feature type="compositionally biased region" description="Low complexity" evidence="1">
    <location>
        <begin position="142"/>
        <end position="155"/>
    </location>
</feature>
<evidence type="ECO:0000256" key="1">
    <source>
        <dbReference type="SAM" id="MobiDB-lite"/>
    </source>
</evidence>
<evidence type="ECO:0000313" key="2">
    <source>
        <dbReference type="EMBL" id="GMR39617.1"/>
    </source>
</evidence>
<gene>
    <name evidence="2" type="ORF">PMAYCL1PPCAC_09812</name>
</gene>
<comment type="caution">
    <text evidence="2">The sequence shown here is derived from an EMBL/GenBank/DDBJ whole genome shotgun (WGS) entry which is preliminary data.</text>
</comment>
<feature type="non-terminal residue" evidence="2">
    <location>
        <position position="215"/>
    </location>
</feature>
<feature type="region of interest" description="Disordered" evidence="1">
    <location>
        <begin position="129"/>
        <end position="155"/>
    </location>
</feature>
<dbReference type="Proteomes" id="UP001328107">
    <property type="component" value="Unassembled WGS sequence"/>
</dbReference>
<reference evidence="3" key="1">
    <citation type="submission" date="2022-10" db="EMBL/GenBank/DDBJ databases">
        <title>Genome assembly of Pristionchus species.</title>
        <authorList>
            <person name="Yoshida K."/>
            <person name="Sommer R.J."/>
        </authorList>
    </citation>
    <scope>NUCLEOTIDE SEQUENCE [LARGE SCALE GENOMIC DNA]</scope>
    <source>
        <strain evidence="3">RS5460</strain>
    </source>
</reference>
<proteinExistence type="predicted"/>
<dbReference type="EMBL" id="BTRK01000002">
    <property type="protein sequence ID" value="GMR39617.1"/>
    <property type="molecule type" value="Genomic_DNA"/>
</dbReference>